<organism evidence="2 3">
    <name type="scientific">Runella salmonicolor</name>
    <dbReference type="NCBI Taxonomy" id="2950278"/>
    <lineage>
        <taxon>Bacteria</taxon>
        <taxon>Pseudomonadati</taxon>
        <taxon>Bacteroidota</taxon>
        <taxon>Cytophagia</taxon>
        <taxon>Cytophagales</taxon>
        <taxon>Spirosomataceae</taxon>
        <taxon>Runella</taxon>
    </lineage>
</organism>
<comment type="caution">
    <text evidence="2">The sequence shown here is derived from an EMBL/GenBank/DDBJ whole genome shotgun (WGS) entry which is preliminary data.</text>
</comment>
<dbReference type="EMBL" id="JAMZEL010000001">
    <property type="protein sequence ID" value="MCP1381908.1"/>
    <property type="molecule type" value="Genomic_DNA"/>
</dbReference>
<gene>
    <name evidence="2" type="ORF">NCI00_05700</name>
</gene>
<keyword evidence="3" id="KW-1185">Reference proteome</keyword>
<evidence type="ECO:0000313" key="2">
    <source>
        <dbReference type="EMBL" id="MCP1381908.1"/>
    </source>
</evidence>
<proteinExistence type="predicted"/>
<accession>A0ABT1FJG0</accession>
<evidence type="ECO:0000313" key="3">
    <source>
        <dbReference type="Proteomes" id="UP001204772"/>
    </source>
</evidence>
<evidence type="ECO:0000259" key="1">
    <source>
        <dbReference type="Pfam" id="PF13358"/>
    </source>
</evidence>
<dbReference type="InterPro" id="IPR038717">
    <property type="entry name" value="Tc1-like_DDE_dom"/>
</dbReference>
<dbReference type="Pfam" id="PF13358">
    <property type="entry name" value="DDE_3"/>
    <property type="match status" value="1"/>
</dbReference>
<protein>
    <submittedName>
        <fullName evidence="2">Transposase</fullName>
    </submittedName>
</protein>
<dbReference type="Proteomes" id="UP001204772">
    <property type="component" value="Unassembled WGS sequence"/>
</dbReference>
<name>A0ABT1FJG0_9BACT</name>
<dbReference type="InterPro" id="IPR036397">
    <property type="entry name" value="RNaseH_sf"/>
</dbReference>
<sequence>MCPFTREGFGAFLPKLNSKCFAWFVDKIQQELTEKGLSQKALFIADGATAHKEELFDRKKLVFERLPAACPELNPVERFFKKLRKQLKNKIFDTLEQVQHRIQKIVESLFEEDKKVHSLTCFPYIKNTSPIF</sequence>
<dbReference type="Gene3D" id="3.30.420.10">
    <property type="entry name" value="Ribonuclease H-like superfamily/Ribonuclease H"/>
    <property type="match status" value="1"/>
</dbReference>
<feature type="domain" description="Tc1-like transposase DDE" evidence="1">
    <location>
        <begin position="5"/>
        <end position="98"/>
    </location>
</feature>
<reference evidence="2 3" key="1">
    <citation type="submission" date="2022-06" db="EMBL/GenBank/DDBJ databases">
        <title>Runella sp. S5 genome sequencing.</title>
        <authorList>
            <person name="Park S."/>
        </authorList>
    </citation>
    <scope>NUCLEOTIDE SEQUENCE [LARGE SCALE GENOMIC DNA]</scope>
    <source>
        <strain evidence="2 3">S5</strain>
    </source>
</reference>